<dbReference type="PANTHER" id="PTHR13774:SF39">
    <property type="entry name" value="BIOSYNTHESIS PROTEIN, PUTATIVE-RELATED"/>
    <property type="match status" value="1"/>
</dbReference>
<name>A0A382RFL9_9ZZZZ</name>
<dbReference type="PANTHER" id="PTHR13774">
    <property type="entry name" value="PHENAZINE BIOSYNTHESIS PROTEIN"/>
    <property type="match status" value="1"/>
</dbReference>
<evidence type="ECO:0000256" key="1">
    <source>
        <dbReference type="ARBA" id="ARBA00023235"/>
    </source>
</evidence>
<protein>
    <recommendedName>
        <fullName evidence="3">PhzF family phenazine biosynthesis protein</fullName>
    </recommendedName>
</protein>
<dbReference type="GO" id="GO:0005737">
    <property type="term" value="C:cytoplasm"/>
    <property type="evidence" value="ECO:0007669"/>
    <property type="project" value="TreeGrafter"/>
</dbReference>
<evidence type="ECO:0008006" key="3">
    <source>
        <dbReference type="Google" id="ProtNLM"/>
    </source>
</evidence>
<organism evidence="2">
    <name type="scientific">marine metagenome</name>
    <dbReference type="NCBI Taxonomy" id="408172"/>
    <lineage>
        <taxon>unclassified sequences</taxon>
        <taxon>metagenomes</taxon>
        <taxon>ecological metagenomes</taxon>
    </lineage>
</organism>
<dbReference type="Pfam" id="PF02567">
    <property type="entry name" value="PhzC-PhzF"/>
    <property type="match status" value="1"/>
</dbReference>
<gene>
    <name evidence="2" type="ORF">METZ01_LOCUS349363</name>
</gene>
<sequence>MRSYEFDLFSAFTGTAFGGSHAGIIYDGEALSADQMQQIAREVGAPATCFVMSVDERDVRVRFFSTAQEYPMCGHGTLALMTGLISRRYLDISTGMTENVDLHTPASSIVVKVCHQKDGRIEVMLNLKPAVFESAAISADQLRKLFGGNANDLETSLPVEFTASDFSHLVIPLSTLDGVQSLAPDFDRLRVFCERSDIDTVVFFCPQTVEPGNTVHCREFAPRAGTPEVPAAG</sequence>
<dbReference type="InterPro" id="IPR003719">
    <property type="entry name" value="Phenazine_PhzF-like"/>
</dbReference>
<dbReference type="PIRSF" id="PIRSF016184">
    <property type="entry name" value="PhzC_PhzF"/>
    <property type="match status" value="1"/>
</dbReference>
<accession>A0A382RFL9</accession>
<dbReference type="SUPFAM" id="SSF54506">
    <property type="entry name" value="Diaminopimelate epimerase-like"/>
    <property type="match status" value="1"/>
</dbReference>
<proteinExistence type="predicted"/>
<feature type="non-terminal residue" evidence="2">
    <location>
        <position position="233"/>
    </location>
</feature>
<dbReference type="AlphaFoldDB" id="A0A382RFL9"/>
<dbReference type="Gene3D" id="3.10.310.10">
    <property type="entry name" value="Diaminopimelate Epimerase, Chain A, domain 1"/>
    <property type="match status" value="2"/>
</dbReference>
<keyword evidence="1" id="KW-0413">Isomerase</keyword>
<dbReference type="NCBIfam" id="TIGR00654">
    <property type="entry name" value="PhzF_family"/>
    <property type="match status" value="1"/>
</dbReference>
<dbReference type="EMBL" id="UINC01121385">
    <property type="protein sequence ID" value="SVC96509.1"/>
    <property type="molecule type" value="Genomic_DNA"/>
</dbReference>
<reference evidence="2" key="1">
    <citation type="submission" date="2018-05" db="EMBL/GenBank/DDBJ databases">
        <authorList>
            <person name="Lanie J.A."/>
            <person name="Ng W.-L."/>
            <person name="Kazmierczak K.M."/>
            <person name="Andrzejewski T.M."/>
            <person name="Davidsen T.M."/>
            <person name="Wayne K.J."/>
            <person name="Tettelin H."/>
            <person name="Glass J.I."/>
            <person name="Rusch D."/>
            <person name="Podicherti R."/>
            <person name="Tsui H.-C.T."/>
            <person name="Winkler M.E."/>
        </authorList>
    </citation>
    <scope>NUCLEOTIDE SEQUENCE</scope>
</reference>
<evidence type="ECO:0000313" key="2">
    <source>
        <dbReference type="EMBL" id="SVC96509.1"/>
    </source>
</evidence>
<dbReference type="GO" id="GO:0016853">
    <property type="term" value="F:isomerase activity"/>
    <property type="evidence" value="ECO:0007669"/>
    <property type="project" value="UniProtKB-KW"/>
</dbReference>